<evidence type="ECO:0000256" key="10">
    <source>
        <dbReference type="ARBA" id="ARBA00023224"/>
    </source>
</evidence>
<feature type="transmembrane region" description="Helical" evidence="12">
    <location>
        <begin position="310"/>
        <end position="332"/>
    </location>
</feature>
<dbReference type="GO" id="GO:0005886">
    <property type="term" value="C:plasma membrane"/>
    <property type="evidence" value="ECO:0007669"/>
    <property type="project" value="UniProtKB-SubCell"/>
</dbReference>
<evidence type="ECO:0000256" key="11">
    <source>
        <dbReference type="RuleBase" id="RU000688"/>
    </source>
</evidence>
<feature type="transmembrane region" description="Helical" evidence="12">
    <location>
        <begin position="252"/>
        <end position="272"/>
    </location>
</feature>
<evidence type="ECO:0000256" key="8">
    <source>
        <dbReference type="ARBA" id="ARBA00023136"/>
    </source>
</evidence>
<dbReference type="GO" id="GO:0004984">
    <property type="term" value="F:olfactory receptor activity"/>
    <property type="evidence" value="ECO:0007669"/>
    <property type="project" value="InterPro"/>
</dbReference>
<evidence type="ECO:0000256" key="7">
    <source>
        <dbReference type="ARBA" id="ARBA00023040"/>
    </source>
</evidence>
<dbReference type="PRINTS" id="PR00237">
    <property type="entry name" value="GPCRRHODOPSN"/>
</dbReference>
<dbReference type="InterPro" id="IPR000725">
    <property type="entry name" value="Olfact_rcpt"/>
</dbReference>
<keyword evidence="7 11" id="KW-0297">G-protein coupled receptor</keyword>
<sequence length="585" mass="65056">WPQLQGFLFVIILIFFSLTVFGNTTIITLARLDVRLHTPMYFFLSNLSFLDLCFTTSTVPQLLINLHGLDKTISYGGCVAQFFIFLTLGSTECLILVAMAFDRYAAVCNPLHYTTIMHPLFCRALTISCWIGGLVNSLIQTGLVMAMRLCGHQINHFFCEMPIFLKLACEDTEGTEAKMFVVRTIALACPAVLTLGSYVHIVQAILKIKSMSGRRKAFGTCGSHLAVVSLFYGSGIYTYLQPVRRYSESKGKFVALFYTIVTPMFNPLIYTLRNKDVKGALWKAMDSFNDSLGGSFILVGFSDWPQLELVLFLLISIFYSLTLFGNTTIIALSRMDIRLHTPMYFFLSHLSFLDLCYTTSTVPQLLINLHGLDKTISYGGCVAQLFISLALGSTECVLLVVMAFDRYAAVCRPLHYTIIMHPLLCQALAIASWVGGFLNSLIQTGLMMAMPLCGHELNHFFCEMPVLLKLACEDTGGTEVKMFVARAIILVFPAALILGSYAQIARAVLKIKSMAGRRKAFGTCGSHLVVVSLFYGSAIYTYLQPKGSYSKSEGKFVALFYTIVTPMLNPLIYTLRNKDVKGALW</sequence>
<feature type="transmembrane region" description="Helical" evidence="12">
    <location>
        <begin position="120"/>
        <end position="139"/>
    </location>
</feature>
<dbReference type="EMBL" id="JBBHLL010000207">
    <property type="protein sequence ID" value="KAK7809977.1"/>
    <property type="molecule type" value="Genomic_DNA"/>
</dbReference>
<keyword evidence="4 11" id="KW-0812">Transmembrane</keyword>
<feature type="transmembrane region" description="Helical" evidence="12">
    <location>
        <begin position="344"/>
        <end position="362"/>
    </location>
</feature>
<keyword evidence="8 12" id="KW-0472">Membrane</keyword>
<feature type="domain" description="G-protein coupled receptors family 1 profile" evidence="13">
    <location>
        <begin position="22"/>
        <end position="270"/>
    </location>
</feature>
<evidence type="ECO:0000256" key="9">
    <source>
        <dbReference type="ARBA" id="ARBA00023170"/>
    </source>
</evidence>
<feature type="transmembrane region" description="Helical" evidence="12">
    <location>
        <begin position="416"/>
        <end position="442"/>
    </location>
</feature>
<feature type="transmembrane region" description="Helical" evidence="12">
    <location>
        <begin position="555"/>
        <end position="575"/>
    </location>
</feature>
<evidence type="ECO:0000256" key="12">
    <source>
        <dbReference type="SAM" id="Phobius"/>
    </source>
</evidence>
<feature type="transmembrane region" description="Helical" evidence="12">
    <location>
        <begin position="185"/>
        <end position="206"/>
    </location>
</feature>
<comment type="subcellular location">
    <subcellularLocation>
        <location evidence="1">Cell membrane</location>
        <topology evidence="1">Multi-pass membrane protein</topology>
    </subcellularLocation>
</comment>
<gene>
    <name evidence="14" type="ORF">U0070_015714</name>
</gene>
<dbReference type="Pfam" id="PF13853">
    <property type="entry name" value="7tm_4"/>
    <property type="match status" value="2"/>
</dbReference>
<keyword evidence="15" id="KW-1185">Reference proteome</keyword>
<protein>
    <recommendedName>
        <fullName evidence="13">G-protein coupled receptors family 1 profile domain-containing protein</fullName>
    </recommendedName>
</protein>
<feature type="transmembrane region" description="Helical" evidence="12">
    <location>
        <begin position="382"/>
        <end position="404"/>
    </location>
</feature>
<dbReference type="FunFam" id="1.20.1070.10:FF:000005">
    <property type="entry name" value="Olfactory receptor"/>
    <property type="match status" value="2"/>
</dbReference>
<evidence type="ECO:0000259" key="13">
    <source>
        <dbReference type="PROSITE" id="PS50262"/>
    </source>
</evidence>
<feature type="transmembrane region" description="Helical" evidence="12">
    <location>
        <begin position="41"/>
        <end position="59"/>
    </location>
</feature>
<evidence type="ECO:0000256" key="5">
    <source>
        <dbReference type="ARBA" id="ARBA00022725"/>
    </source>
</evidence>
<dbReference type="InterPro" id="IPR017452">
    <property type="entry name" value="GPCR_Rhodpsn_7TM"/>
</dbReference>
<dbReference type="CDD" id="cd15947">
    <property type="entry name" value="7tmA_OR2B-like"/>
    <property type="match status" value="2"/>
</dbReference>
<feature type="transmembrane region" description="Helical" evidence="12">
    <location>
        <begin position="218"/>
        <end position="240"/>
    </location>
</feature>
<evidence type="ECO:0000256" key="4">
    <source>
        <dbReference type="ARBA" id="ARBA00022692"/>
    </source>
</evidence>
<comment type="caution">
    <text evidence="14">The sequence shown here is derived from an EMBL/GenBank/DDBJ whole genome shotgun (WGS) entry which is preliminary data.</text>
</comment>
<evidence type="ECO:0000256" key="1">
    <source>
        <dbReference type="ARBA" id="ARBA00004651"/>
    </source>
</evidence>
<organism evidence="14 15">
    <name type="scientific">Myodes glareolus</name>
    <name type="common">Bank vole</name>
    <name type="synonym">Clethrionomys glareolus</name>
    <dbReference type="NCBI Taxonomy" id="447135"/>
    <lineage>
        <taxon>Eukaryota</taxon>
        <taxon>Metazoa</taxon>
        <taxon>Chordata</taxon>
        <taxon>Craniata</taxon>
        <taxon>Vertebrata</taxon>
        <taxon>Euteleostomi</taxon>
        <taxon>Mammalia</taxon>
        <taxon>Eutheria</taxon>
        <taxon>Euarchontoglires</taxon>
        <taxon>Glires</taxon>
        <taxon>Rodentia</taxon>
        <taxon>Myomorpha</taxon>
        <taxon>Muroidea</taxon>
        <taxon>Cricetidae</taxon>
        <taxon>Arvicolinae</taxon>
        <taxon>Myodes</taxon>
    </lineage>
</organism>
<dbReference type="InterPro" id="IPR000276">
    <property type="entry name" value="GPCR_Rhodpsn"/>
</dbReference>
<keyword evidence="2" id="KW-1003">Cell membrane</keyword>
<feature type="domain" description="G-protein coupled receptors family 1 profile" evidence="13">
    <location>
        <begin position="325"/>
        <end position="573"/>
    </location>
</feature>
<keyword evidence="6 12" id="KW-1133">Transmembrane helix</keyword>
<dbReference type="Proteomes" id="UP001488838">
    <property type="component" value="Unassembled WGS sequence"/>
</dbReference>
<evidence type="ECO:0000313" key="15">
    <source>
        <dbReference type="Proteomes" id="UP001488838"/>
    </source>
</evidence>
<dbReference type="Gene3D" id="1.20.1070.10">
    <property type="entry name" value="Rhodopsin 7-helix transmembrane proteins"/>
    <property type="match status" value="2"/>
</dbReference>
<feature type="non-terminal residue" evidence="14">
    <location>
        <position position="1"/>
    </location>
</feature>
<reference evidence="14 15" key="1">
    <citation type="journal article" date="2023" name="bioRxiv">
        <title>Conserved and derived expression patterns and positive selection on dental genes reveal complex evolutionary context of ever-growing rodent molars.</title>
        <authorList>
            <person name="Calamari Z.T."/>
            <person name="Song A."/>
            <person name="Cohen E."/>
            <person name="Akter M."/>
            <person name="Roy R.D."/>
            <person name="Hallikas O."/>
            <person name="Christensen M.M."/>
            <person name="Li P."/>
            <person name="Marangoni P."/>
            <person name="Jernvall J."/>
            <person name="Klein O.D."/>
        </authorList>
    </citation>
    <scope>NUCLEOTIDE SEQUENCE [LARGE SCALE GENOMIC DNA]</scope>
    <source>
        <strain evidence="14">V071</strain>
    </source>
</reference>
<dbReference type="GO" id="GO:0004930">
    <property type="term" value="F:G protein-coupled receptor activity"/>
    <property type="evidence" value="ECO:0007669"/>
    <property type="project" value="UniProtKB-KW"/>
</dbReference>
<comment type="similarity">
    <text evidence="11">Belongs to the G-protein coupled receptor 1 family.</text>
</comment>
<feature type="transmembrane region" description="Helical" evidence="12">
    <location>
        <begin position="79"/>
        <end position="99"/>
    </location>
</feature>
<feature type="transmembrane region" description="Helical" evidence="12">
    <location>
        <begin position="483"/>
        <end position="509"/>
    </location>
</feature>
<name>A0AAW0I723_MYOGA</name>
<dbReference type="PANTHER" id="PTHR26453">
    <property type="entry name" value="OLFACTORY RECEPTOR"/>
    <property type="match status" value="1"/>
</dbReference>
<keyword evidence="5" id="KW-0552">Olfaction</keyword>
<dbReference type="SUPFAM" id="SSF81321">
    <property type="entry name" value="Family A G protein-coupled receptor-like"/>
    <property type="match status" value="2"/>
</dbReference>
<feature type="transmembrane region" description="Helical" evidence="12">
    <location>
        <begin position="6"/>
        <end position="29"/>
    </location>
</feature>
<evidence type="ECO:0000256" key="3">
    <source>
        <dbReference type="ARBA" id="ARBA00022606"/>
    </source>
</evidence>
<keyword evidence="9 11" id="KW-0675">Receptor</keyword>
<keyword evidence="10 11" id="KW-0807">Transducer</keyword>
<dbReference type="PROSITE" id="PS00237">
    <property type="entry name" value="G_PROTEIN_RECEP_F1_1"/>
    <property type="match status" value="2"/>
</dbReference>
<accession>A0AAW0I723</accession>
<feature type="transmembrane region" description="Helical" evidence="12">
    <location>
        <begin position="521"/>
        <end position="543"/>
    </location>
</feature>
<keyword evidence="3" id="KW-0716">Sensory transduction</keyword>
<dbReference type="PRINTS" id="PR00245">
    <property type="entry name" value="OLFACTORYR"/>
</dbReference>
<dbReference type="PROSITE" id="PS50262">
    <property type="entry name" value="G_PROTEIN_RECEP_F1_2"/>
    <property type="match status" value="2"/>
</dbReference>
<proteinExistence type="inferred from homology"/>
<evidence type="ECO:0000313" key="14">
    <source>
        <dbReference type="EMBL" id="KAK7809977.1"/>
    </source>
</evidence>
<evidence type="ECO:0000256" key="2">
    <source>
        <dbReference type="ARBA" id="ARBA00022475"/>
    </source>
</evidence>
<dbReference type="AlphaFoldDB" id="A0AAW0I723"/>
<feature type="non-terminal residue" evidence="14">
    <location>
        <position position="585"/>
    </location>
</feature>
<evidence type="ECO:0000256" key="6">
    <source>
        <dbReference type="ARBA" id="ARBA00022989"/>
    </source>
</evidence>